<evidence type="ECO:0000259" key="8">
    <source>
        <dbReference type="PROSITE" id="PS50026"/>
    </source>
</evidence>
<dbReference type="InterPro" id="IPR049883">
    <property type="entry name" value="NOTCH1_EGF-like"/>
</dbReference>
<protein>
    <recommendedName>
        <fullName evidence="11">Protein kinase C-binding protein NELL1</fullName>
    </recommendedName>
</protein>
<dbReference type="PROSITE" id="PS01186">
    <property type="entry name" value="EGF_2"/>
    <property type="match status" value="2"/>
</dbReference>
<dbReference type="PROSITE" id="PS01187">
    <property type="entry name" value="EGF_CA"/>
    <property type="match status" value="2"/>
</dbReference>
<dbReference type="PROSITE" id="PS50184">
    <property type="entry name" value="VWFC_2"/>
    <property type="match status" value="3"/>
</dbReference>
<feature type="domain" description="EGF-like" evidence="8">
    <location>
        <begin position="132"/>
        <end position="177"/>
    </location>
</feature>
<comment type="caution">
    <text evidence="6">Lacks conserved residue(s) required for the propagation of feature annotation.</text>
</comment>
<feature type="transmembrane region" description="Helical" evidence="7">
    <location>
        <begin position="602"/>
        <end position="622"/>
    </location>
</feature>
<dbReference type="InterPro" id="IPR051586">
    <property type="entry name" value="PKC-binding_NELL"/>
</dbReference>
<feature type="disulfide bond" evidence="6">
    <location>
        <begin position="239"/>
        <end position="248"/>
    </location>
</feature>
<dbReference type="SMART" id="SM00179">
    <property type="entry name" value="EGF_CA"/>
    <property type="match status" value="4"/>
</dbReference>
<evidence type="ECO:0000256" key="1">
    <source>
        <dbReference type="ARBA" id="ARBA00022536"/>
    </source>
</evidence>
<keyword evidence="4 6" id="KW-1015">Disulfide bond</keyword>
<dbReference type="InterPro" id="IPR018097">
    <property type="entry name" value="EGF_Ca-bd_CS"/>
</dbReference>
<keyword evidence="7" id="KW-1133">Transmembrane helix</keyword>
<dbReference type="PROSITE" id="PS00022">
    <property type="entry name" value="EGF_1"/>
    <property type="match status" value="1"/>
</dbReference>
<evidence type="ECO:0000256" key="5">
    <source>
        <dbReference type="ARBA" id="ARBA00023180"/>
    </source>
</evidence>
<dbReference type="SUPFAM" id="SSF57196">
    <property type="entry name" value="EGF/Laminin"/>
    <property type="match status" value="2"/>
</dbReference>
<dbReference type="PANTHER" id="PTHR24042:SF5">
    <property type="entry name" value="EGF-LIKE CALCIUM-BINDING DOMAIN-CONTAINING PROTEIN"/>
    <property type="match status" value="1"/>
</dbReference>
<feature type="domain" description="VWFC" evidence="9">
    <location>
        <begin position="68"/>
        <end position="131"/>
    </location>
</feature>
<dbReference type="PROSITE" id="PS00010">
    <property type="entry name" value="ASX_HYDROXYL"/>
    <property type="match status" value="4"/>
</dbReference>
<evidence type="ECO:0000256" key="3">
    <source>
        <dbReference type="ARBA" id="ARBA00022737"/>
    </source>
</evidence>
<keyword evidence="7" id="KW-0472">Membrane</keyword>
<dbReference type="SMART" id="SM00214">
    <property type="entry name" value="VWC"/>
    <property type="match status" value="4"/>
</dbReference>
<dbReference type="GO" id="GO:0005615">
    <property type="term" value="C:extracellular space"/>
    <property type="evidence" value="ECO:0007669"/>
    <property type="project" value="TreeGrafter"/>
</dbReference>
<dbReference type="Pfam" id="PF07645">
    <property type="entry name" value="EGF_CA"/>
    <property type="match status" value="3"/>
</dbReference>
<dbReference type="Gene3D" id="2.10.25.10">
    <property type="entry name" value="Laminin"/>
    <property type="match status" value="5"/>
</dbReference>
<dbReference type="AlphaFoldDB" id="A0A1B6C0B1"/>
<dbReference type="SUPFAM" id="SSF57603">
    <property type="entry name" value="FnI-like domain"/>
    <property type="match status" value="4"/>
</dbReference>
<dbReference type="EMBL" id="GEDC01030494">
    <property type="protein sequence ID" value="JAS06804.1"/>
    <property type="molecule type" value="Transcribed_RNA"/>
</dbReference>
<dbReference type="CDD" id="cd00054">
    <property type="entry name" value="EGF_CA"/>
    <property type="match status" value="4"/>
</dbReference>
<dbReference type="InterPro" id="IPR000152">
    <property type="entry name" value="EGF-type_Asp/Asn_hydroxyl_site"/>
</dbReference>
<dbReference type="GO" id="GO:0008201">
    <property type="term" value="F:heparin binding"/>
    <property type="evidence" value="ECO:0007669"/>
    <property type="project" value="TreeGrafter"/>
</dbReference>
<evidence type="ECO:0008006" key="11">
    <source>
        <dbReference type="Google" id="ProtNLM"/>
    </source>
</evidence>
<dbReference type="SMART" id="SM00215">
    <property type="entry name" value="VWC_out"/>
    <property type="match status" value="2"/>
</dbReference>
<evidence type="ECO:0000256" key="7">
    <source>
        <dbReference type="SAM" id="Phobius"/>
    </source>
</evidence>
<dbReference type="Gene3D" id="2.10.70.10">
    <property type="entry name" value="Complement Module, domain 1"/>
    <property type="match status" value="2"/>
</dbReference>
<accession>A0A1B6C0B1</accession>
<dbReference type="InterPro" id="IPR024731">
    <property type="entry name" value="NELL2-like_EGF"/>
</dbReference>
<dbReference type="PANTHER" id="PTHR24042">
    <property type="entry name" value="NEL HOMOLOG"/>
    <property type="match status" value="1"/>
</dbReference>
<feature type="domain" description="VWFC" evidence="9">
    <location>
        <begin position="11"/>
        <end position="67"/>
    </location>
</feature>
<name>A0A1B6C0B1_9HEMI</name>
<evidence type="ECO:0000256" key="4">
    <source>
        <dbReference type="ARBA" id="ARBA00023157"/>
    </source>
</evidence>
<keyword evidence="3" id="KW-0677">Repeat</keyword>
<evidence type="ECO:0000256" key="2">
    <source>
        <dbReference type="ARBA" id="ARBA00022729"/>
    </source>
</evidence>
<dbReference type="InterPro" id="IPR001007">
    <property type="entry name" value="VWF_dom"/>
</dbReference>
<dbReference type="FunFam" id="2.10.25.10:FF:000038">
    <property type="entry name" value="Fibrillin 2"/>
    <property type="match status" value="3"/>
</dbReference>
<feature type="domain" description="VWFC" evidence="9">
    <location>
        <begin position="401"/>
        <end position="460"/>
    </location>
</feature>
<keyword evidence="5" id="KW-0325">Glycoprotein</keyword>
<feature type="transmembrane region" description="Helical" evidence="7">
    <location>
        <begin position="524"/>
        <end position="542"/>
    </location>
</feature>
<dbReference type="SMART" id="SM00181">
    <property type="entry name" value="EGF"/>
    <property type="match status" value="5"/>
</dbReference>
<dbReference type="Pfam" id="PF12947">
    <property type="entry name" value="EGF_3"/>
    <property type="match status" value="1"/>
</dbReference>
<dbReference type="GO" id="GO:0005509">
    <property type="term" value="F:calcium ion binding"/>
    <property type="evidence" value="ECO:0007669"/>
    <property type="project" value="InterPro"/>
</dbReference>
<dbReference type="Pfam" id="PF00093">
    <property type="entry name" value="VWC"/>
    <property type="match status" value="3"/>
</dbReference>
<keyword evidence="1 6" id="KW-0245">EGF-like domain</keyword>
<sequence>MNRVEECDCQKSCMVNGSIHADGASWQKDCDICSCVHGEVQCRPVQCPAISCKKPVQNPGECCKSCLKQCYLRGTLYDHGDSVNFKQCVECECRDGSMHCTRIDPETMCPPLPCPPSQQFSVPDECCKFCPDVNECLNKGGENGHHCHSNTRCVNTFGGYECECLPGHRRLDRYNCVEIDECTTGQHQCNIHATCRNTQGSYHCECQEGYSGDGYTCEPVCSQKCLNGGECVKPGECLCRRGYRGDSCEHDVDECKMNLHECQPSAVCVNMLGWYYCRCKPGYKSTMHPDNTLASTCQDFDECSNGSHTCHPTAKCVNTDGGFHCTCLHKSDNNEEFLDCKLSCMLEGEEIENGIEITPKGEPCKRCTCLNGVLSCVEPQCDCSEQSNKHNKCCPQCDSKADCKHQELTHVKFHSGERWIYQCQTCECLFGEVDCWPMECPPLSCSDPILTPGDCCARCHNDPCSLDTFNSSTSTGKPCAYAGRLYDSGSRWNDPFNRCTACNCKVPFCDTLVSNLACCVHRTGVFAVLLIPVVIMIINNHMQVVFFNNQHHSQRPSHRKHRFGRLLAKPVNLGTIIFPPLYHRLVNPCKTLLVTLPHLMKTMSVLVVITVLITMHRILLLVEKTLICFSFGIRCKSS</sequence>
<dbReference type="InterPro" id="IPR000742">
    <property type="entry name" value="EGF"/>
</dbReference>
<dbReference type="InterPro" id="IPR009030">
    <property type="entry name" value="Growth_fac_rcpt_cys_sf"/>
</dbReference>
<evidence type="ECO:0000256" key="6">
    <source>
        <dbReference type="PROSITE-ProRule" id="PRU00076"/>
    </source>
</evidence>
<dbReference type="PROSITE" id="PS01208">
    <property type="entry name" value="VWFC_1"/>
    <property type="match status" value="2"/>
</dbReference>
<dbReference type="InterPro" id="IPR001881">
    <property type="entry name" value="EGF-like_Ca-bd_dom"/>
</dbReference>
<feature type="domain" description="EGF-like" evidence="8">
    <location>
        <begin position="251"/>
        <end position="290"/>
    </location>
</feature>
<dbReference type="PROSITE" id="PS50026">
    <property type="entry name" value="EGF_3"/>
    <property type="match status" value="5"/>
</dbReference>
<keyword evidence="2" id="KW-0732">Signal</keyword>
<gene>
    <name evidence="10" type="ORF">g.21731</name>
</gene>
<dbReference type="Gene3D" id="6.20.200.20">
    <property type="match status" value="2"/>
</dbReference>
<feature type="transmembrane region" description="Helical" evidence="7">
    <location>
        <begin position="563"/>
        <end position="582"/>
    </location>
</feature>
<keyword evidence="7" id="KW-0812">Transmembrane</keyword>
<evidence type="ECO:0000259" key="9">
    <source>
        <dbReference type="PROSITE" id="PS50184"/>
    </source>
</evidence>
<organism evidence="10">
    <name type="scientific">Clastoptera arizonana</name>
    <name type="common">Arizona spittle bug</name>
    <dbReference type="NCBI Taxonomy" id="38151"/>
    <lineage>
        <taxon>Eukaryota</taxon>
        <taxon>Metazoa</taxon>
        <taxon>Ecdysozoa</taxon>
        <taxon>Arthropoda</taxon>
        <taxon>Hexapoda</taxon>
        <taxon>Insecta</taxon>
        <taxon>Pterygota</taxon>
        <taxon>Neoptera</taxon>
        <taxon>Paraneoptera</taxon>
        <taxon>Hemiptera</taxon>
        <taxon>Auchenorrhyncha</taxon>
        <taxon>Cercopoidea</taxon>
        <taxon>Clastopteridae</taxon>
        <taxon>Clastoptera</taxon>
    </lineage>
</organism>
<feature type="domain" description="EGF-like" evidence="8">
    <location>
        <begin position="299"/>
        <end position="341"/>
    </location>
</feature>
<feature type="domain" description="EGF-like" evidence="8">
    <location>
        <begin position="219"/>
        <end position="249"/>
    </location>
</feature>
<dbReference type="SUPFAM" id="SSF57184">
    <property type="entry name" value="Growth factor receptor domain"/>
    <property type="match status" value="1"/>
</dbReference>
<reference evidence="10" key="1">
    <citation type="submission" date="2015-12" db="EMBL/GenBank/DDBJ databases">
        <title>De novo transcriptome assembly of four potential Pierce s Disease insect vectors from Arizona vineyards.</title>
        <authorList>
            <person name="Tassone E.E."/>
        </authorList>
    </citation>
    <scope>NUCLEOTIDE SEQUENCE</scope>
</reference>
<proteinExistence type="predicted"/>
<feature type="domain" description="EGF-like" evidence="8">
    <location>
        <begin position="178"/>
        <end position="218"/>
    </location>
</feature>
<feature type="disulfide bond" evidence="6">
    <location>
        <begin position="221"/>
        <end position="231"/>
    </location>
</feature>
<evidence type="ECO:0000313" key="10">
    <source>
        <dbReference type="EMBL" id="JAS06804.1"/>
    </source>
</evidence>